<proteinExistence type="predicted"/>
<dbReference type="Proteomes" id="UP000834106">
    <property type="component" value="Chromosome 10"/>
</dbReference>
<dbReference type="AlphaFoldDB" id="A0AAD1ZHC0"/>
<dbReference type="PANTHER" id="PTHR34190">
    <property type="entry name" value="EXPRESSED PROTEIN"/>
    <property type="match status" value="1"/>
</dbReference>
<name>A0AAD1ZHC0_9LAMI</name>
<sequence>MCNALGEGKQGRIKKFELVKATINDHNSDIYMYSFFSAEMAWAVALTRWMLVLPQKARTEVSSDYAGGALARLVSSWCKRDVQDEKQTSQFILVLQNKKMAAMEEPILSRLNRLDNILKQLEDIKSLDHSPKSSCASTFSSGTLTSDGQASSVDYSPKSLEKHCLPINEVILEVKRKGTLIERLVHVEDRVFKICMQFEEELEAEKHRDETPSAEKNSPKKVLKKMLKTCVGGGHGKHKIKD</sequence>
<keyword evidence="2" id="KW-1185">Reference proteome</keyword>
<reference evidence="1" key="1">
    <citation type="submission" date="2023-05" db="EMBL/GenBank/DDBJ databases">
        <authorList>
            <person name="Huff M."/>
        </authorList>
    </citation>
    <scope>NUCLEOTIDE SEQUENCE</scope>
</reference>
<accession>A0AAD1ZHC0</accession>
<evidence type="ECO:0000313" key="1">
    <source>
        <dbReference type="EMBL" id="CAI9769718.1"/>
    </source>
</evidence>
<dbReference type="EMBL" id="OU503045">
    <property type="protein sequence ID" value="CAI9769718.1"/>
    <property type="molecule type" value="Genomic_DNA"/>
</dbReference>
<organism evidence="1 2">
    <name type="scientific">Fraxinus pennsylvanica</name>
    <dbReference type="NCBI Taxonomy" id="56036"/>
    <lineage>
        <taxon>Eukaryota</taxon>
        <taxon>Viridiplantae</taxon>
        <taxon>Streptophyta</taxon>
        <taxon>Embryophyta</taxon>
        <taxon>Tracheophyta</taxon>
        <taxon>Spermatophyta</taxon>
        <taxon>Magnoliopsida</taxon>
        <taxon>eudicotyledons</taxon>
        <taxon>Gunneridae</taxon>
        <taxon>Pentapetalae</taxon>
        <taxon>asterids</taxon>
        <taxon>lamiids</taxon>
        <taxon>Lamiales</taxon>
        <taxon>Oleaceae</taxon>
        <taxon>Oleeae</taxon>
        <taxon>Fraxinus</taxon>
    </lineage>
</organism>
<evidence type="ECO:0000313" key="2">
    <source>
        <dbReference type="Proteomes" id="UP000834106"/>
    </source>
</evidence>
<dbReference type="PANTHER" id="PTHR34190:SF4">
    <property type="entry name" value="EXPRESSED PROTEIN"/>
    <property type="match status" value="1"/>
</dbReference>
<protein>
    <submittedName>
        <fullName evidence="1">Uncharacterized protein</fullName>
    </submittedName>
</protein>
<gene>
    <name evidence="1" type="ORF">FPE_LOCUS16572</name>
</gene>